<evidence type="ECO:0000313" key="1">
    <source>
        <dbReference type="EMBL" id="GAA4212923.1"/>
    </source>
</evidence>
<dbReference type="RefSeq" id="WP_344853619.1">
    <property type="nucleotide sequence ID" value="NZ_BAABBY010000014.1"/>
</dbReference>
<reference evidence="2" key="1">
    <citation type="journal article" date="2019" name="Int. J. Syst. Evol. Microbiol.">
        <title>The Global Catalogue of Microorganisms (GCM) 10K type strain sequencing project: providing services to taxonomists for standard genome sequencing and annotation.</title>
        <authorList>
            <consortium name="The Broad Institute Genomics Platform"/>
            <consortium name="The Broad Institute Genome Sequencing Center for Infectious Disease"/>
            <person name="Wu L."/>
            <person name="Ma J."/>
        </authorList>
    </citation>
    <scope>NUCLEOTIDE SEQUENCE [LARGE SCALE GENOMIC DNA]</scope>
    <source>
        <strain evidence="2">JCM 17626</strain>
    </source>
</reference>
<protein>
    <submittedName>
        <fullName evidence="1">Uncharacterized protein</fullName>
    </submittedName>
</protein>
<proteinExistence type="predicted"/>
<dbReference type="Proteomes" id="UP001501772">
    <property type="component" value="Unassembled WGS sequence"/>
</dbReference>
<name>A0ABP8BQQ0_9SPHI</name>
<comment type="caution">
    <text evidence="1">The sequence shown here is derived from an EMBL/GenBank/DDBJ whole genome shotgun (WGS) entry which is preliminary data.</text>
</comment>
<dbReference type="EMBL" id="BAABBY010000014">
    <property type="protein sequence ID" value="GAA4212923.1"/>
    <property type="molecule type" value="Genomic_DNA"/>
</dbReference>
<organism evidence="1 2">
    <name type="scientific">Pedobacter jeongneungensis</name>
    <dbReference type="NCBI Taxonomy" id="947309"/>
    <lineage>
        <taxon>Bacteria</taxon>
        <taxon>Pseudomonadati</taxon>
        <taxon>Bacteroidota</taxon>
        <taxon>Sphingobacteriia</taxon>
        <taxon>Sphingobacteriales</taxon>
        <taxon>Sphingobacteriaceae</taxon>
        <taxon>Pedobacter</taxon>
    </lineage>
</organism>
<evidence type="ECO:0000313" key="2">
    <source>
        <dbReference type="Proteomes" id="UP001501772"/>
    </source>
</evidence>
<gene>
    <name evidence="1" type="ORF">GCM10022289_44420</name>
</gene>
<keyword evidence="2" id="KW-1185">Reference proteome</keyword>
<sequence length="269" mass="30792">MSKIQYKSLNKPLSMLGKIEIAEKTALKGEDFINFFSVEIFPHKTSAWYGNQSIEIIRKPIPSGALLTNNADVFARQVSATLNQLTLKLGLNGVPVTIEKQNELWQRWLNIRSNLANTFTGNWVEPALAEIDKKILPGKTFTHYIMQDLFLNEYFRNIYDASFTGNAFYSKRTVHGLCPFPIQFNEKWLLHTSATEQSINFSGKWDKIADQSGFKEWLKNKTDDRLGEIRVEGQYQLDPVTGWCNALESCYSLTTNSYKKTLKITLTTN</sequence>
<accession>A0ABP8BQQ0</accession>